<dbReference type="AlphaFoldDB" id="A0A543NKI1"/>
<dbReference type="InterPro" id="IPR000182">
    <property type="entry name" value="GNAT_dom"/>
</dbReference>
<dbReference type="SUPFAM" id="SSF55729">
    <property type="entry name" value="Acyl-CoA N-acyltransferases (Nat)"/>
    <property type="match status" value="1"/>
</dbReference>
<dbReference type="InterPro" id="IPR051554">
    <property type="entry name" value="Acetyltransferase_Eis"/>
</dbReference>
<dbReference type="EMBL" id="VFQC01000001">
    <property type="protein sequence ID" value="TQN32375.1"/>
    <property type="molecule type" value="Genomic_DNA"/>
</dbReference>
<dbReference type="InterPro" id="IPR022902">
    <property type="entry name" value="NAcTrfase_Eis"/>
</dbReference>
<dbReference type="GO" id="GO:0030649">
    <property type="term" value="P:aminoglycoside antibiotic catabolic process"/>
    <property type="evidence" value="ECO:0007669"/>
    <property type="project" value="TreeGrafter"/>
</dbReference>
<dbReference type="InterPro" id="IPR025559">
    <property type="entry name" value="Eis_dom"/>
</dbReference>
<dbReference type="Gene3D" id="3.30.1050.10">
    <property type="entry name" value="SCP2 sterol-binding domain"/>
    <property type="match status" value="1"/>
</dbReference>
<dbReference type="NCBIfam" id="NF002367">
    <property type="entry name" value="PRK01346.1-4"/>
    <property type="match status" value="1"/>
</dbReference>
<sequence length="425" mass="46464">MTFSHAPQEPVTTTAPDSWTVRTIDEAEIPAFRQVASEALNIPLARQRIPLSQELIDSGRALAADLDGHIVGTTVAHPFTMTLPGGPRPVAGVSAVGVSPTHRRRGALSALMRRQLADLRSGNEAVAALFASEGGIYRRFGYGPASRAGRVVVRVREAALRRDVPRDPGLRIRLCDPEDVREQLGSVHRAAALERVGEFQRDGHWWDKVLSDSQDQQDGCTGLRCALVEGDQGPQGYALYRVKQQWDEHWVADSRLWLREVYATTPAARALLWEHVLTRDLVSTVTADSLARDDALYWLLSDPHQARTTVSHGLWVRLVDVRRALEQRSYAAPVDMTLEVTDATCPENAGRWHLSAGPDGAHCASTDRGADLSVDVAELGAAYLGDVRLGSHRAAGLLTEHTDGAVERLDTALSRSADAHCRLVF</sequence>
<keyword evidence="3 4" id="KW-0012">Acyltransferase</keyword>
<evidence type="ECO:0000256" key="4">
    <source>
        <dbReference type="HAMAP-Rule" id="MF_01812"/>
    </source>
</evidence>
<evidence type="ECO:0000256" key="2">
    <source>
        <dbReference type="ARBA" id="ARBA00022679"/>
    </source>
</evidence>
<reference evidence="6 7" key="1">
    <citation type="submission" date="2019-06" db="EMBL/GenBank/DDBJ databases">
        <title>Sequencing the genomes of 1000 actinobacteria strains.</title>
        <authorList>
            <person name="Klenk H.-P."/>
        </authorList>
    </citation>
    <scope>NUCLEOTIDE SEQUENCE [LARGE SCALE GENOMIC DNA]</scope>
    <source>
        <strain evidence="6 7">DSM 45015</strain>
    </source>
</reference>
<comment type="similarity">
    <text evidence="1 4">Belongs to the acetyltransferase Eis family.</text>
</comment>
<evidence type="ECO:0000313" key="6">
    <source>
        <dbReference type="EMBL" id="TQN32375.1"/>
    </source>
</evidence>
<evidence type="ECO:0000256" key="1">
    <source>
        <dbReference type="ARBA" id="ARBA00009213"/>
    </source>
</evidence>
<feature type="active site" description="Proton donor" evidence="4">
    <location>
        <position position="137"/>
    </location>
</feature>
<comment type="caution">
    <text evidence="6">The sequence shown here is derived from an EMBL/GenBank/DDBJ whole genome shotgun (WGS) entry which is preliminary data.</text>
</comment>
<dbReference type="RefSeq" id="WP_141923884.1">
    <property type="nucleotide sequence ID" value="NZ_VFQC01000001.1"/>
</dbReference>
<keyword evidence="2 4" id="KW-0808">Transferase</keyword>
<feature type="binding site" evidence="4">
    <location>
        <begin position="132"/>
        <end position="133"/>
    </location>
    <ligand>
        <name>acetyl-CoA</name>
        <dbReference type="ChEBI" id="CHEBI:57288"/>
    </ligand>
</feature>
<dbReference type="InterPro" id="IPR036527">
    <property type="entry name" value="SCP2_sterol-bd_dom_sf"/>
</dbReference>
<gene>
    <name evidence="6" type="ORF">FHX37_2332</name>
</gene>
<dbReference type="GO" id="GO:0034069">
    <property type="term" value="F:aminoglycoside N-acetyltransferase activity"/>
    <property type="evidence" value="ECO:0007669"/>
    <property type="project" value="TreeGrafter"/>
</dbReference>
<dbReference type="Proteomes" id="UP000317422">
    <property type="component" value="Unassembled WGS sequence"/>
</dbReference>
<dbReference type="Gene3D" id="3.40.630.30">
    <property type="match status" value="2"/>
</dbReference>
<dbReference type="PROSITE" id="PS51186">
    <property type="entry name" value="GNAT"/>
    <property type="match status" value="1"/>
</dbReference>
<dbReference type="Pfam" id="PF13530">
    <property type="entry name" value="SCP2_2"/>
    <property type="match status" value="1"/>
</dbReference>
<dbReference type="SUPFAM" id="SSF55718">
    <property type="entry name" value="SCP-like"/>
    <property type="match status" value="1"/>
</dbReference>
<name>A0A543NKI1_9ACTN</name>
<organism evidence="6 7">
    <name type="scientific">Haloactinospora alba</name>
    <dbReference type="NCBI Taxonomy" id="405555"/>
    <lineage>
        <taxon>Bacteria</taxon>
        <taxon>Bacillati</taxon>
        <taxon>Actinomycetota</taxon>
        <taxon>Actinomycetes</taxon>
        <taxon>Streptosporangiales</taxon>
        <taxon>Nocardiopsidaceae</taxon>
        <taxon>Haloactinospora</taxon>
    </lineage>
</organism>
<accession>A0A543NKI1</accession>
<evidence type="ECO:0000259" key="5">
    <source>
        <dbReference type="PROSITE" id="PS51186"/>
    </source>
</evidence>
<dbReference type="Pfam" id="PF17668">
    <property type="entry name" value="Acetyltransf_17"/>
    <property type="match status" value="1"/>
</dbReference>
<dbReference type="PANTHER" id="PTHR37817">
    <property type="entry name" value="N-ACETYLTRANSFERASE EIS"/>
    <property type="match status" value="1"/>
</dbReference>
<dbReference type="Pfam" id="PF13527">
    <property type="entry name" value="Acetyltransf_9"/>
    <property type="match status" value="1"/>
</dbReference>
<dbReference type="CDD" id="cd04301">
    <property type="entry name" value="NAT_SF"/>
    <property type="match status" value="1"/>
</dbReference>
<dbReference type="InterPro" id="IPR016181">
    <property type="entry name" value="Acyl_CoA_acyltransferase"/>
</dbReference>
<dbReference type="OrthoDB" id="8399956at2"/>
<dbReference type="InterPro" id="IPR041380">
    <property type="entry name" value="Acetyltransf_17"/>
</dbReference>
<evidence type="ECO:0000313" key="7">
    <source>
        <dbReference type="Proteomes" id="UP000317422"/>
    </source>
</evidence>
<dbReference type="HAMAP" id="MF_01812">
    <property type="entry name" value="Eis"/>
    <property type="match status" value="1"/>
</dbReference>
<keyword evidence="7" id="KW-1185">Reference proteome</keyword>
<evidence type="ECO:0000256" key="3">
    <source>
        <dbReference type="ARBA" id="ARBA00023315"/>
    </source>
</evidence>
<feature type="domain" description="N-acetyltransferase" evidence="5">
    <location>
        <begin position="19"/>
        <end position="167"/>
    </location>
</feature>
<feature type="binding site" evidence="4">
    <location>
        <begin position="104"/>
        <end position="109"/>
    </location>
    <ligand>
        <name>acetyl-CoA</name>
        <dbReference type="ChEBI" id="CHEBI:57288"/>
    </ligand>
</feature>
<feature type="binding site" evidence="4">
    <location>
        <begin position="96"/>
        <end position="98"/>
    </location>
    <ligand>
        <name>acetyl-CoA</name>
        <dbReference type="ChEBI" id="CHEBI:57288"/>
    </ligand>
</feature>
<dbReference type="PANTHER" id="PTHR37817:SF1">
    <property type="entry name" value="N-ACETYLTRANSFERASE EIS"/>
    <property type="match status" value="1"/>
</dbReference>
<proteinExistence type="inferred from homology"/>
<protein>
    <submittedName>
        <fullName evidence="6">Putative acetyltransferase</fullName>
    </submittedName>
</protein>
<feature type="active site" description="Proton acceptor; via carboxylate" evidence="4">
    <location>
        <position position="425"/>
    </location>
</feature>
<comment type="subunit">
    <text evidence="4">Homohexamer; trimer of dimers.</text>
</comment>